<evidence type="ECO:0000313" key="2">
    <source>
        <dbReference type="EMBL" id="KKM19055.1"/>
    </source>
</evidence>
<feature type="domain" description="Roadblock/LAMTOR2" evidence="1">
    <location>
        <begin position="9"/>
        <end position="98"/>
    </location>
</feature>
<comment type="caution">
    <text evidence="2">The sequence shown here is derived from an EMBL/GenBank/DDBJ whole genome shotgun (WGS) entry which is preliminary data.</text>
</comment>
<dbReference type="Pfam" id="PF03259">
    <property type="entry name" value="Robl_LC7"/>
    <property type="match status" value="1"/>
</dbReference>
<dbReference type="GO" id="GO:0032008">
    <property type="term" value="P:positive regulation of TOR signaling"/>
    <property type="evidence" value="ECO:0007669"/>
    <property type="project" value="InterPro"/>
</dbReference>
<dbReference type="AlphaFoldDB" id="A0A0F9KUS4"/>
<dbReference type="SUPFAM" id="SSF103196">
    <property type="entry name" value="Roadblock/LC7 domain"/>
    <property type="match status" value="1"/>
</dbReference>
<dbReference type="InterPro" id="IPR037587">
    <property type="entry name" value="LAMTOR2-like"/>
</dbReference>
<evidence type="ECO:0000259" key="1">
    <source>
        <dbReference type="SMART" id="SM00960"/>
    </source>
</evidence>
<dbReference type="PANTHER" id="PTHR13323">
    <property type="entry name" value="LATE ENDOSOMAL/LYSOSOMAL MP1 INTERACTING PROTEIN"/>
    <property type="match status" value="1"/>
</dbReference>
<dbReference type="EMBL" id="LAZR01014077">
    <property type="protein sequence ID" value="KKM19055.1"/>
    <property type="molecule type" value="Genomic_DNA"/>
</dbReference>
<accession>A0A0F9KUS4</accession>
<organism evidence="2">
    <name type="scientific">marine sediment metagenome</name>
    <dbReference type="NCBI Taxonomy" id="412755"/>
    <lineage>
        <taxon>unclassified sequences</taxon>
        <taxon>metagenomes</taxon>
        <taxon>ecological metagenomes</taxon>
    </lineage>
</organism>
<gene>
    <name evidence="2" type="ORF">LCGC14_1659500</name>
</gene>
<sequence>MNDLKVQSIDKELEKLENIGGIIGTAIVKRNGLLISSKLPRDIDERKFGAMAATMYEAIEAAVSTLEKNQISHLTVEFNEYQLIIVAVDDNMILVSLMDLNINLGLILIEIEESIKNIKKNNN</sequence>
<dbReference type="SMART" id="SM00960">
    <property type="entry name" value="Robl_LC7"/>
    <property type="match status" value="1"/>
</dbReference>
<dbReference type="GO" id="GO:0005085">
    <property type="term" value="F:guanyl-nucleotide exchange factor activity"/>
    <property type="evidence" value="ECO:0007669"/>
    <property type="project" value="InterPro"/>
</dbReference>
<name>A0A0F9KUS4_9ZZZZ</name>
<reference evidence="2" key="1">
    <citation type="journal article" date="2015" name="Nature">
        <title>Complex archaea that bridge the gap between prokaryotes and eukaryotes.</title>
        <authorList>
            <person name="Spang A."/>
            <person name="Saw J.H."/>
            <person name="Jorgensen S.L."/>
            <person name="Zaremba-Niedzwiedzka K."/>
            <person name="Martijn J."/>
            <person name="Lind A.E."/>
            <person name="van Eijk R."/>
            <person name="Schleper C."/>
            <person name="Guy L."/>
            <person name="Ettema T.J."/>
        </authorList>
    </citation>
    <scope>NUCLEOTIDE SEQUENCE</scope>
</reference>
<dbReference type="InterPro" id="IPR004942">
    <property type="entry name" value="Roadblock/LAMTOR2_dom"/>
</dbReference>
<proteinExistence type="predicted"/>
<dbReference type="GO" id="GO:0060090">
    <property type="term" value="F:molecular adaptor activity"/>
    <property type="evidence" value="ECO:0007669"/>
    <property type="project" value="InterPro"/>
</dbReference>
<dbReference type="Gene3D" id="3.30.450.30">
    <property type="entry name" value="Dynein light chain 2a, cytoplasmic"/>
    <property type="match status" value="1"/>
</dbReference>
<protein>
    <recommendedName>
        <fullName evidence="1">Roadblock/LAMTOR2 domain-containing protein</fullName>
    </recommendedName>
</protein>